<accession>A0A3N1KVP6</accession>
<organism evidence="2 3">
    <name type="scientific">Stella humosa</name>
    <dbReference type="NCBI Taxonomy" id="94"/>
    <lineage>
        <taxon>Bacteria</taxon>
        <taxon>Pseudomonadati</taxon>
        <taxon>Pseudomonadota</taxon>
        <taxon>Alphaproteobacteria</taxon>
        <taxon>Rhodospirillales</taxon>
        <taxon>Stellaceae</taxon>
        <taxon>Stella</taxon>
    </lineage>
</organism>
<dbReference type="EMBL" id="RJKX01000016">
    <property type="protein sequence ID" value="ROP83552.1"/>
    <property type="molecule type" value="Genomic_DNA"/>
</dbReference>
<protein>
    <submittedName>
        <fullName evidence="2">Uncharacterized protein</fullName>
    </submittedName>
</protein>
<gene>
    <name evidence="2" type="ORF">EDC65_4200</name>
</gene>
<name>A0A3N1KVP6_9PROT</name>
<dbReference type="AlphaFoldDB" id="A0A3N1KVP6"/>
<keyword evidence="1" id="KW-0472">Membrane</keyword>
<keyword evidence="1" id="KW-0812">Transmembrane</keyword>
<dbReference type="Proteomes" id="UP000278222">
    <property type="component" value="Unassembled WGS sequence"/>
</dbReference>
<keyword evidence="1" id="KW-1133">Transmembrane helix</keyword>
<comment type="caution">
    <text evidence="2">The sequence shown here is derived from an EMBL/GenBank/DDBJ whole genome shotgun (WGS) entry which is preliminary data.</text>
</comment>
<evidence type="ECO:0000313" key="3">
    <source>
        <dbReference type="Proteomes" id="UP000278222"/>
    </source>
</evidence>
<keyword evidence="3" id="KW-1185">Reference proteome</keyword>
<feature type="transmembrane region" description="Helical" evidence="1">
    <location>
        <begin position="12"/>
        <end position="30"/>
    </location>
</feature>
<reference evidence="2 3" key="1">
    <citation type="submission" date="2018-11" db="EMBL/GenBank/DDBJ databases">
        <title>Genomic Encyclopedia of Type Strains, Phase IV (KMG-IV): sequencing the most valuable type-strain genomes for metagenomic binning, comparative biology and taxonomic classification.</title>
        <authorList>
            <person name="Goeker M."/>
        </authorList>
    </citation>
    <scope>NUCLEOTIDE SEQUENCE [LARGE SCALE GENOMIC DNA]</scope>
    <source>
        <strain evidence="2 3">DSM 5900</strain>
    </source>
</reference>
<proteinExistence type="predicted"/>
<evidence type="ECO:0000313" key="2">
    <source>
        <dbReference type="EMBL" id="ROP83552.1"/>
    </source>
</evidence>
<evidence type="ECO:0000256" key="1">
    <source>
        <dbReference type="SAM" id="Phobius"/>
    </source>
</evidence>
<sequence>MLMHDLVDSLARGLAVTGLAIAVLALAGMLH</sequence>